<dbReference type="EMBL" id="JACDUT010000005">
    <property type="protein sequence ID" value="MBA2875247.1"/>
    <property type="molecule type" value="Genomic_DNA"/>
</dbReference>
<organism evidence="1 2">
    <name type="scientific">Thermaerobacillus caldiproteolyticus</name>
    <dbReference type="NCBI Taxonomy" id="247480"/>
    <lineage>
        <taxon>Bacteria</taxon>
        <taxon>Bacillati</taxon>
        <taxon>Bacillota</taxon>
        <taxon>Bacilli</taxon>
        <taxon>Bacillales</taxon>
        <taxon>Anoxybacillaceae</taxon>
        <taxon>Thermaerobacillus</taxon>
    </lineage>
</organism>
<dbReference type="RefSeq" id="WP_181556073.1">
    <property type="nucleotide sequence ID" value="NZ_CP064060.1"/>
</dbReference>
<evidence type="ECO:0000313" key="1">
    <source>
        <dbReference type="EMBL" id="MBA2875247.1"/>
    </source>
</evidence>
<gene>
    <name evidence="1" type="ORF">HNR31_002020</name>
</gene>
<comment type="caution">
    <text evidence="1">The sequence shown here is derived from an EMBL/GenBank/DDBJ whole genome shotgun (WGS) entry which is preliminary data.</text>
</comment>
<accession>A0A7V9Z704</accession>
<reference evidence="1 2" key="1">
    <citation type="submission" date="2020-07" db="EMBL/GenBank/DDBJ databases">
        <title>Genomic Encyclopedia of Type Strains, Phase IV (KMG-IV): sequencing the most valuable type-strain genomes for metagenomic binning, comparative biology and taxonomic classification.</title>
        <authorList>
            <person name="Goeker M."/>
        </authorList>
    </citation>
    <scope>NUCLEOTIDE SEQUENCE [LARGE SCALE GENOMIC DNA]</scope>
    <source>
        <strain evidence="1 2">DSM 15730</strain>
    </source>
</reference>
<protein>
    <submittedName>
        <fullName evidence="1">Fe2+ transport system protein B</fullName>
    </submittedName>
</protein>
<dbReference type="AlphaFoldDB" id="A0A7V9Z704"/>
<sequence length="90" mass="10033">MPTETAVGLVFSMIRKDGILLFNEENQVLLTTMSTFQLFLDVYLASTYSECAVIFWTIAKELGIRESLLLSGKQIITSFTSALLLSMLFG</sequence>
<name>A0A7V9Z704_9BACL</name>
<evidence type="ECO:0000313" key="2">
    <source>
        <dbReference type="Proteomes" id="UP000523087"/>
    </source>
</evidence>
<proteinExistence type="predicted"/>
<keyword evidence="2" id="KW-1185">Reference proteome</keyword>
<dbReference type="Proteomes" id="UP000523087">
    <property type="component" value="Unassembled WGS sequence"/>
</dbReference>